<dbReference type="Gene3D" id="3.40.30.10">
    <property type="entry name" value="Glutaredoxin"/>
    <property type="match status" value="1"/>
</dbReference>
<evidence type="ECO:0000313" key="1">
    <source>
        <dbReference type="EMBL" id="GAD74135.1"/>
    </source>
</evidence>
<evidence type="ECO:0008006" key="3">
    <source>
        <dbReference type="Google" id="ProtNLM"/>
    </source>
</evidence>
<name>U3AK67_9VIBR</name>
<dbReference type="AlphaFoldDB" id="U3AK67"/>
<dbReference type="eggNOG" id="COG3531">
    <property type="taxonomic scope" value="Bacteria"/>
</dbReference>
<dbReference type="InterPro" id="IPR036249">
    <property type="entry name" value="Thioredoxin-like_sf"/>
</dbReference>
<gene>
    <name evidence="1" type="ORF">VAZ01S_004_00100</name>
</gene>
<comment type="caution">
    <text evidence="1">The sequence shown here is derived from an EMBL/GenBank/DDBJ whole genome shotgun (WGS) entry which is preliminary data.</text>
</comment>
<dbReference type="Pfam" id="PF13743">
    <property type="entry name" value="Thioredoxin_5"/>
    <property type="match status" value="1"/>
</dbReference>
<dbReference type="PANTHER" id="PTHR13887">
    <property type="entry name" value="GLUTATHIONE S-TRANSFERASE KAPPA"/>
    <property type="match status" value="1"/>
</dbReference>
<dbReference type="SUPFAM" id="SSF52833">
    <property type="entry name" value="Thioredoxin-like"/>
    <property type="match status" value="1"/>
</dbReference>
<reference evidence="1 2" key="1">
    <citation type="submission" date="2013-09" db="EMBL/GenBank/DDBJ databases">
        <title>Whole genome shotgun sequence of Vibrio azureus NBRC 104587.</title>
        <authorList>
            <person name="Isaki S."/>
            <person name="Hosoyama A."/>
            <person name="Numata M."/>
            <person name="Hashimoto M."/>
            <person name="Hosoyama Y."/>
            <person name="Tsuchikane K."/>
            <person name="Noguchi M."/>
            <person name="Hirakata S."/>
            <person name="Ichikawa N."/>
            <person name="Ohji S."/>
            <person name="Yamazoe A."/>
            <person name="Fujita N."/>
        </authorList>
    </citation>
    <scope>NUCLEOTIDE SEQUENCE [LARGE SCALE GENOMIC DNA]</scope>
    <source>
        <strain evidence="1 2">NBRC 104587</strain>
    </source>
</reference>
<keyword evidence="2" id="KW-1185">Reference proteome</keyword>
<dbReference type="EMBL" id="BATL01000004">
    <property type="protein sequence ID" value="GAD74135.1"/>
    <property type="molecule type" value="Genomic_DNA"/>
</dbReference>
<dbReference type="PANTHER" id="PTHR13887:SF54">
    <property type="entry name" value="DSBA FAMILY PROTEIN"/>
    <property type="match status" value="1"/>
</dbReference>
<proteinExistence type="predicted"/>
<accession>U3AK67</accession>
<dbReference type="Proteomes" id="UP000016567">
    <property type="component" value="Unassembled WGS sequence"/>
</dbReference>
<dbReference type="CDD" id="cd03025">
    <property type="entry name" value="DsbA_FrnE_like"/>
    <property type="match status" value="1"/>
</dbReference>
<sequence>MRSLLQVYKFNGFGFKMSIKLYYVHDPMCSWCWGYKPTIDKLKQQLPGVIQFEYVLGGLAPDSNLPMPPEMQHRIENIWKQIERQLGTKFNYDFWTLCTPVRSTYQSCRAVVAAGFQDSYEQMLEAIQHAYYLRALPPHEEATLLQLAKEIGLNVQQFKNDMDGSLLEGVFEDQLSFAKSLGVSTYPSLVLQINDAYFPIEVDYLSTETTLKAIRECIVNNMPSQ</sequence>
<protein>
    <recommendedName>
        <fullName evidence="3">DSBA-like thioredoxin domain-containing protein</fullName>
    </recommendedName>
</protein>
<evidence type="ECO:0000313" key="2">
    <source>
        <dbReference type="Proteomes" id="UP000016567"/>
    </source>
</evidence>
<organism evidence="1 2">
    <name type="scientific">Vibrio azureus NBRC 104587</name>
    <dbReference type="NCBI Taxonomy" id="1219077"/>
    <lineage>
        <taxon>Bacteria</taxon>
        <taxon>Pseudomonadati</taxon>
        <taxon>Pseudomonadota</taxon>
        <taxon>Gammaproteobacteria</taxon>
        <taxon>Vibrionales</taxon>
        <taxon>Vibrionaceae</taxon>
        <taxon>Vibrio</taxon>
    </lineage>
</organism>